<proteinExistence type="predicted"/>
<dbReference type="RefSeq" id="WP_147895493.1">
    <property type="nucleotide sequence ID" value="NZ_BAAANR010000001.1"/>
</dbReference>
<keyword evidence="1" id="KW-0808">Transferase</keyword>
<organism evidence="1 2">
    <name type="scientific">Microbacterium hatanonis</name>
    <dbReference type="NCBI Taxonomy" id="404366"/>
    <lineage>
        <taxon>Bacteria</taxon>
        <taxon>Bacillati</taxon>
        <taxon>Actinomycetota</taxon>
        <taxon>Actinomycetes</taxon>
        <taxon>Micrococcales</taxon>
        <taxon>Microbacteriaceae</taxon>
        <taxon>Microbacterium</taxon>
    </lineage>
</organism>
<dbReference type="EMBL" id="VRSV01000002">
    <property type="protein sequence ID" value="TXK10318.1"/>
    <property type="molecule type" value="Genomic_DNA"/>
</dbReference>
<dbReference type="OrthoDB" id="5144878at2"/>
<protein>
    <submittedName>
        <fullName evidence="1">Glycosyltransferase</fullName>
    </submittedName>
</protein>
<evidence type="ECO:0000313" key="1">
    <source>
        <dbReference type="EMBL" id="TXK10318.1"/>
    </source>
</evidence>
<dbReference type="AlphaFoldDB" id="A0A5C8HWS4"/>
<dbReference type="GO" id="GO:0016740">
    <property type="term" value="F:transferase activity"/>
    <property type="evidence" value="ECO:0007669"/>
    <property type="project" value="UniProtKB-KW"/>
</dbReference>
<name>A0A5C8HWS4_9MICO</name>
<dbReference type="Proteomes" id="UP000321034">
    <property type="component" value="Unassembled WGS sequence"/>
</dbReference>
<evidence type="ECO:0000313" key="2">
    <source>
        <dbReference type="Proteomes" id="UP000321034"/>
    </source>
</evidence>
<gene>
    <name evidence="1" type="ORF">FVP77_15855</name>
</gene>
<keyword evidence="2" id="KW-1185">Reference proteome</keyword>
<sequence>MSTVVDRASRADVYLVQFEQFSYGRRGFNPEFSNMIRLVKKANPVAQSIVYFHETYAYPKNFRHAIMFAYQRRQAIQLAKSASTVLFTCRMGMARLGRFNPESWVVPVHENIPVIEAAPEPLRPAGDAVRVMVFGNLESRRAKLIRDAFAEIEGAVPTAELWYVGRDSRRARELVSGESILRVWAEAEPAKVSELMKLVDLALSPFPDGISGRRGSFAALMKHAVPTVTNLGRFSDDYLRVAAACGAFVLTSDEDFAKESARLAKDADRLKRTSRAAGRAFQFVPSLAASVGAVEAAMSRYVPSVVDGGAATPAESEVGRGH</sequence>
<reference evidence="1 2" key="1">
    <citation type="submission" date="2019-08" db="EMBL/GenBank/DDBJ databases">
        <authorList>
            <person name="Dong K."/>
        </authorList>
    </citation>
    <scope>NUCLEOTIDE SEQUENCE [LARGE SCALE GENOMIC DNA]</scope>
    <source>
        <strain evidence="1 2">JCM14558</strain>
    </source>
</reference>
<comment type="caution">
    <text evidence="1">The sequence shown here is derived from an EMBL/GenBank/DDBJ whole genome shotgun (WGS) entry which is preliminary data.</text>
</comment>
<accession>A0A5C8HWS4</accession>
<dbReference type="Gene3D" id="3.40.50.2000">
    <property type="entry name" value="Glycogen Phosphorylase B"/>
    <property type="match status" value="1"/>
</dbReference>